<evidence type="ECO:0000313" key="1">
    <source>
        <dbReference type="EMBL" id="OOK67610.1"/>
    </source>
</evidence>
<dbReference type="EMBL" id="MVBM01000008">
    <property type="protein sequence ID" value="OOK67610.1"/>
    <property type="molecule type" value="Genomic_DNA"/>
</dbReference>
<keyword evidence="1" id="KW-0328">Glycosyltransferase</keyword>
<proteinExistence type="predicted"/>
<dbReference type="GO" id="GO:0009032">
    <property type="term" value="F:thymidine phosphorylase activity"/>
    <property type="evidence" value="ECO:0007669"/>
    <property type="project" value="UniProtKB-EC"/>
</dbReference>
<protein>
    <submittedName>
        <fullName evidence="1">Thymidine phosphorylase domain protein</fullName>
        <ecNumber evidence="1">2.4.2.4</ecNumber>
    </submittedName>
</protein>
<accession>A0A1V3WKX2</accession>
<dbReference type="EC" id="2.4.2.4" evidence="1"/>
<comment type="caution">
    <text evidence="1">The sequence shown here is derived from an EMBL/GenBank/DDBJ whole genome shotgun (WGS) entry which is preliminary data.</text>
</comment>
<evidence type="ECO:0000313" key="2">
    <source>
        <dbReference type="Proteomes" id="UP000189229"/>
    </source>
</evidence>
<dbReference type="AlphaFoldDB" id="A0A1V3WKX2"/>
<reference evidence="1 2" key="1">
    <citation type="submission" date="2017-02" db="EMBL/GenBank/DDBJ databases">
        <title>Complete genome sequences of Mycobacterium kansasii strains isolated from rhesus macaques.</title>
        <authorList>
            <person name="Panda A."/>
            <person name="Nagaraj S."/>
            <person name="Zhao X."/>
            <person name="Tettelin H."/>
            <person name="Detolla L.J."/>
        </authorList>
    </citation>
    <scope>NUCLEOTIDE SEQUENCE [LARGE SCALE GENOMIC DNA]</scope>
    <source>
        <strain evidence="1 2">11-3813</strain>
    </source>
</reference>
<organism evidence="1 2">
    <name type="scientific">Mycobacterium kansasii</name>
    <dbReference type="NCBI Taxonomy" id="1768"/>
    <lineage>
        <taxon>Bacteria</taxon>
        <taxon>Bacillati</taxon>
        <taxon>Actinomycetota</taxon>
        <taxon>Actinomycetes</taxon>
        <taxon>Mycobacteriales</taxon>
        <taxon>Mycobacteriaceae</taxon>
        <taxon>Mycobacterium</taxon>
    </lineage>
</organism>
<gene>
    <name evidence="1" type="ORF">BZL30_7563</name>
</gene>
<dbReference type="Proteomes" id="UP000189229">
    <property type="component" value="Unassembled WGS sequence"/>
</dbReference>
<name>A0A1V3WKX2_MYCKA</name>
<sequence length="166" mass="17905">MILSPTPPVECLSTVGSRRSAKSIRVPEASIADVHLAVSPESMPRQKIAISKADICSGATRPSVKAWITQSMAASDNRPPSRLVRITVGASNSKSVKRIPRADRVDGGAARPTGRQIRFGCFVVCLVPQQLPTAHRRARDRGYLARRTPRAAVLVEYPGFADRHGG</sequence>
<keyword evidence="1" id="KW-0808">Transferase</keyword>